<reference evidence="2" key="1">
    <citation type="journal article" date="2019" name="Int. J. Syst. Evol. Microbiol.">
        <title>The Global Catalogue of Microorganisms (GCM) 10K type strain sequencing project: providing services to taxonomists for standard genome sequencing and annotation.</title>
        <authorList>
            <consortium name="The Broad Institute Genomics Platform"/>
            <consortium name="The Broad Institute Genome Sequencing Center for Infectious Disease"/>
            <person name="Wu L."/>
            <person name="Ma J."/>
        </authorList>
    </citation>
    <scope>NUCLEOTIDE SEQUENCE [LARGE SCALE GENOMIC DNA]</scope>
    <source>
        <strain evidence="2">CCM 8875</strain>
    </source>
</reference>
<sequence length="360" mass="41864">MHAIFMVTDERLSDIAAVQAKRIAQQWDCDVHVFVERRDPGIALREVRQDDRITYHYEELGHLLPEGLPEDRKWPKIVYLRLFAPSVLPHYDRLLYLDVDILSLRAEPAIWDVDLPAGLGAVSDIATLERAPYDIKALTRDEWLATIGVTSGRYLNSGVLLIDTARWAQYDFAQVLLEYFRRFPDAVRFDQDFLAHLFDGRWTELSPRMNYQACVLELGLMGAVGPVFVHFCRTHKPWHGDTSGWRAPTDPRYTELYRQMLMAEGLDPAAHLRPSTVNALRRCRYGLRAWMRRRFGLVTARERRDMRHWQDRSRAFERFMRDGLASGRFADETRATMENRLSPPVFDGRFAVAAESRLPE</sequence>
<dbReference type="Proteomes" id="UP001597302">
    <property type="component" value="Unassembled WGS sequence"/>
</dbReference>
<dbReference type="EMBL" id="JBHTOQ010000004">
    <property type="protein sequence ID" value="MFD1480429.1"/>
    <property type="molecule type" value="Genomic_DNA"/>
</dbReference>
<accession>A0ABW4DRN6</accession>
<name>A0ABW4DRN6_9RHOB</name>
<dbReference type="SUPFAM" id="SSF53448">
    <property type="entry name" value="Nucleotide-diphospho-sugar transferases"/>
    <property type="match status" value="1"/>
</dbReference>
<gene>
    <name evidence="1" type="ORF">ACFQ5P_03890</name>
</gene>
<protein>
    <submittedName>
        <fullName evidence="1">Glycosyltransferase family 8 protein</fullName>
    </submittedName>
</protein>
<dbReference type="InterPro" id="IPR002495">
    <property type="entry name" value="Glyco_trans_8"/>
</dbReference>
<dbReference type="RefSeq" id="WP_131575197.1">
    <property type="nucleotide sequence ID" value="NZ_CBCSAJ010000028.1"/>
</dbReference>
<proteinExistence type="predicted"/>
<dbReference type="Gene3D" id="3.90.550.10">
    <property type="entry name" value="Spore Coat Polysaccharide Biosynthesis Protein SpsA, Chain A"/>
    <property type="match status" value="1"/>
</dbReference>
<keyword evidence="2" id="KW-1185">Reference proteome</keyword>
<dbReference type="Pfam" id="PF01501">
    <property type="entry name" value="Glyco_transf_8"/>
    <property type="match status" value="1"/>
</dbReference>
<organism evidence="1 2">
    <name type="scientific">Paracoccus nototheniae</name>
    <dbReference type="NCBI Taxonomy" id="2489002"/>
    <lineage>
        <taxon>Bacteria</taxon>
        <taxon>Pseudomonadati</taxon>
        <taxon>Pseudomonadota</taxon>
        <taxon>Alphaproteobacteria</taxon>
        <taxon>Rhodobacterales</taxon>
        <taxon>Paracoccaceae</taxon>
        <taxon>Paracoccus</taxon>
    </lineage>
</organism>
<evidence type="ECO:0000313" key="2">
    <source>
        <dbReference type="Proteomes" id="UP001597302"/>
    </source>
</evidence>
<dbReference type="InterPro" id="IPR029044">
    <property type="entry name" value="Nucleotide-diphossugar_trans"/>
</dbReference>
<evidence type="ECO:0000313" key="1">
    <source>
        <dbReference type="EMBL" id="MFD1480429.1"/>
    </source>
</evidence>
<comment type="caution">
    <text evidence="1">The sequence shown here is derived from an EMBL/GenBank/DDBJ whole genome shotgun (WGS) entry which is preliminary data.</text>
</comment>